<organism evidence="1 2">
    <name type="scientific">Microbotryum silenes-dioicae</name>
    <dbReference type="NCBI Taxonomy" id="796604"/>
    <lineage>
        <taxon>Eukaryota</taxon>
        <taxon>Fungi</taxon>
        <taxon>Dikarya</taxon>
        <taxon>Basidiomycota</taxon>
        <taxon>Pucciniomycotina</taxon>
        <taxon>Microbotryomycetes</taxon>
        <taxon>Microbotryales</taxon>
        <taxon>Microbotryaceae</taxon>
        <taxon>Microbotryum</taxon>
    </lineage>
</organism>
<evidence type="ECO:0000313" key="1">
    <source>
        <dbReference type="EMBL" id="SGY63085.1"/>
    </source>
</evidence>
<reference evidence="1 2" key="1">
    <citation type="submission" date="2016-11" db="EMBL/GenBank/DDBJ databases">
        <authorList>
            <person name="Jaros S."/>
            <person name="Januszkiewicz K."/>
            <person name="Wedrychowicz H."/>
        </authorList>
    </citation>
    <scope>NUCLEOTIDE SEQUENCE [LARGE SCALE GENOMIC DNA]</scope>
</reference>
<dbReference type="Proteomes" id="UP000249464">
    <property type="component" value="Unassembled WGS sequence"/>
</dbReference>
<dbReference type="AlphaFoldDB" id="A0A2X0PAA3"/>
<dbReference type="EMBL" id="FQNC01000045">
    <property type="protein sequence ID" value="SGY63085.1"/>
    <property type="molecule type" value="Genomic_DNA"/>
</dbReference>
<sequence>MPNRKKFPIPATVVIRHPLPPLDQSTINIDEMPNAHPAAWRLSVDSSRLRKCNKIIISRLGDYMG</sequence>
<protein>
    <submittedName>
        <fullName evidence="1">BQ5605_C007g04772 protein</fullName>
    </submittedName>
</protein>
<keyword evidence="2" id="KW-1185">Reference proteome</keyword>
<proteinExistence type="predicted"/>
<evidence type="ECO:0000313" key="2">
    <source>
        <dbReference type="Proteomes" id="UP000249464"/>
    </source>
</evidence>
<accession>A0A2X0PAA3</accession>
<name>A0A2X0PAA3_9BASI</name>
<gene>
    <name evidence="1" type="primary">BQ5605_C007g04772</name>
    <name evidence="1" type="ORF">BQ5605_C007G04772</name>
</gene>